<dbReference type="RefSeq" id="WP_058225229.1">
    <property type="nucleotide sequence ID" value="NZ_LKLS01000162.1"/>
</dbReference>
<evidence type="ECO:0000313" key="3">
    <source>
        <dbReference type="EMBL" id="KSU16325.1"/>
    </source>
</evidence>
<reference evidence="4" key="1">
    <citation type="submission" date="2015-10" db="EMBL/GenBank/DDBJ databases">
        <title>Draft Genome Sequences of 11 Lactococcus lactis subspecies cremoris strains.</title>
        <authorList>
            <person name="Wels M."/>
            <person name="Backus L."/>
            <person name="Boekhorst J."/>
            <person name="Dijkstra A."/>
            <person name="Beerthuizen M."/>
            <person name="Kelly W."/>
            <person name="Siezen R."/>
            <person name="Bachmann H."/>
            <person name="Van Hijum S."/>
        </authorList>
    </citation>
    <scope>NUCLEOTIDE SEQUENCE [LARGE SCALE GENOMIC DNA]</scope>
    <source>
        <strain evidence="4">LMG9449</strain>
    </source>
</reference>
<dbReference type="AlphaFoldDB" id="A0A0V8DSI2"/>
<dbReference type="Pfam" id="PF03793">
    <property type="entry name" value="PASTA"/>
    <property type="match status" value="1"/>
</dbReference>
<name>A0A0V8DSI2_LACLL</name>
<feature type="signal peptide" evidence="1">
    <location>
        <begin position="1"/>
        <end position="21"/>
    </location>
</feature>
<evidence type="ECO:0000259" key="2">
    <source>
        <dbReference type="PROSITE" id="PS51178"/>
    </source>
</evidence>
<dbReference type="Gene3D" id="3.30.10.20">
    <property type="match status" value="1"/>
</dbReference>
<feature type="domain" description="PASTA" evidence="2">
    <location>
        <begin position="62"/>
        <end position="130"/>
    </location>
</feature>
<dbReference type="PROSITE" id="PS51257">
    <property type="entry name" value="PROKAR_LIPOPROTEIN"/>
    <property type="match status" value="1"/>
</dbReference>
<dbReference type="EMBL" id="LKLS01000162">
    <property type="protein sequence ID" value="KSU16325.1"/>
    <property type="molecule type" value="Genomic_DNA"/>
</dbReference>
<dbReference type="Proteomes" id="UP000053612">
    <property type="component" value="Unassembled WGS sequence"/>
</dbReference>
<dbReference type="PROSITE" id="PS51178">
    <property type="entry name" value="PASTA"/>
    <property type="match status" value="1"/>
</dbReference>
<comment type="caution">
    <text evidence="3">The sequence shown here is derived from an EMBL/GenBank/DDBJ whole genome shotgun (WGS) entry which is preliminary data.</text>
</comment>
<keyword evidence="1" id="KW-0732">Signal</keyword>
<proteinExistence type="predicted"/>
<evidence type="ECO:0000313" key="4">
    <source>
        <dbReference type="Proteomes" id="UP000053612"/>
    </source>
</evidence>
<feature type="chain" id="PRO_5038397883" description="PASTA domain-containing protein" evidence="1">
    <location>
        <begin position="22"/>
        <end position="145"/>
    </location>
</feature>
<gene>
    <name evidence="3" type="ORF">LMG9449_2128</name>
</gene>
<sequence length="145" mass="15720">MKKLAYSLLLGVCLLSLVGCSNSDKKNETRKSENTAKSILKDSKTDLKKQLAATPKADLNQKIDPKIVPNFVGMTMDQANTLKDSMKDASFVISMSDSVYRADLPEGTILAQSVEPGTEGGGKWVTYIASTQNQNIATDVDKAKF</sequence>
<accession>A0A0V8DSI2</accession>
<dbReference type="PATRIC" id="fig|1360.109.peg.1788"/>
<dbReference type="CDD" id="cd06577">
    <property type="entry name" value="PASTA_pknB"/>
    <property type="match status" value="1"/>
</dbReference>
<protein>
    <recommendedName>
        <fullName evidence="2">PASTA domain-containing protein</fullName>
    </recommendedName>
</protein>
<evidence type="ECO:0000256" key="1">
    <source>
        <dbReference type="SAM" id="SignalP"/>
    </source>
</evidence>
<organism evidence="3 4">
    <name type="scientific">Lactococcus lactis subsp. lactis</name>
    <name type="common">Streptococcus lactis</name>
    <dbReference type="NCBI Taxonomy" id="1360"/>
    <lineage>
        <taxon>Bacteria</taxon>
        <taxon>Bacillati</taxon>
        <taxon>Bacillota</taxon>
        <taxon>Bacilli</taxon>
        <taxon>Lactobacillales</taxon>
        <taxon>Streptococcaceae</taxon>
        <taxon>Lactococcus</taxon>
    </lineage>
</organism>
<dbReference type="InterPro" id="IPR005543">
    <property type="entry name" value="PASTA_dom"/>
</dbReference>